<dbReference type="EMBL" id="MU004237">
    <property type="protein sequence ID" value="KAF2667931.1"/>
    <property type="molecule type" value="Genomic_DNA"/>
</dbReference>
<dbReference type="Proteomes" id="UP000799302">
    <property type="component" value="Unassembled WGS sequence"/>
</dbReference>
<feature type="transmembrane region" description="Helical" evidence="1">
    <location>
        <begin position="12"/>
        <end position="33"/>
    </location>
</feature>
<accession>A0A6A6U8K4</accession>
<evidence type="ECO:0000256" key="1">
    <source>
        <dbReference type="SAM" id="Phobius"/>
    </source>
</evidence>
<proteinExistence type="predicted"/>
<evidence type="ECO:0000313" key="2">
    <source>
        <dbReference type="EMBL" id="KAF2667931.1"/>
    </source>
</evidence>
<keyword evidence="1" id="KW-0812">Transmembrane</keyword>
<keyword evidence="1" id="KW-1133">Transmembrane helix</keyword>
<dbReference type="AlphaFoldDB" id="A0A6A6U8K4"/>
<name>A0A6A6U8K4_9PEZI</name>
<evidence type="ECO:0000313" key="3">
    <source>
        <dbReference type="Proteomes" id="UP000799302"/>
    </source>
</evidence>
<gene>
    <name evidence="2" type="ORF">BT63DRAFT_426786</name>
</gene>
<reference evidence="2" key="1">
    <citation type="journal article" date="2020" name="Stud. Mycol.">
        <title>101 Dothideomycetes genomes: a test case for predicting lifestyles and emergence of pathogens.</title>
        <authorList>
            <person name="Haridas S."/>
            <person name="Albert R."/>
            <person name="Binder M."/>
            <person name="Bloem J."/>
            <person name="Labutti K."/>
            <person name="Salamov A."/>
            <person name="Andreopoulos B."/>
            <person name="Baker S."/>
            <person name="Barry K."/>
            <person name="Bills G."/>
            <person name="Bluhm B."/>
            <person name="Cannon C."/>
            <person name="Castanera R."/>
            <person name="Culley D."/>
            <person name="Daum C."/>
            <person name="Ezra D."/>
            <person name="Gonzalez J."/>
            <person name="Henrissat B."/>
            <person name="Kuo A."/>
            <person name="Liang C."/>
            <person name="Lipzen A."/>
            <person name="Lutzoni F."/>
            <person name="Magnuson J."/>
            <person name="Mondo S."/>
            <person name="Nolan M."/>
            <person name="Ohm R."/>
            <person name="Pangilinan J."/>
            <person name="Park H.-J."/>
            <person name="Ramirez L."/>
            <person name="Alfaro M."/>
            <person name="Sun H."/>
            <person name="Tritt A."/>
            <person name="Yoshinaga Y."/>
            <person name="Zwiers L.-H."/>
            <person name="Turgeon B."/>
            <person name="Goodwin S."/>
            <person name="Spatafora J."/>
            <person name="Crous P."/>
            <person name="Grigoriev I."/>
        </authorList>
    </citation>
    <scope>NUCLEOTIDE SEQUENCE</scope>
    <source>
        <strain evidence="2">CBS 115976</strain>
    </source>
</reference>
<keyword evidence="3" id="KW-1185">Reference proteome</keyword>
<organism evidence="2 3">
    <name type="scientific">Microthyrium microscopicum</name>
    <dbReference type="NCBI Taxonomy" id="703497"/>
    <lineage>
        <taxon>Eukaryota</taxon>
        <taxon>Fungi</taxon>
        <taxon>Dikarya</taxon>
        <taxon>Ascomycota</taxon>
        <taxon>Pezizomycotina</taxon>
        <taxon>Dothideomycetes</taxon>
        <taxon>Dothideomycetes incertae sedis</taxon>
        <taxon>Microthyriales</taxon>
        <taxon>Microthyriaceae</taxon>
        <taxon>Microthyrium</taxon>
    </lineage>
</organism>
<protein>
    <submittedName>
        <fullName evidence="2">Uncharacterized protein</fullName>
    </submittedName>
</protein>
<keyword evidence="1" id="KW-0472">Membrane</keyword>
<sequence length="69" mass="7892">MARAARAIVAYWNFMMMNVYCSVIGLGGLIYTVRDNHLSQFEAINDYQNIIVGHHFLVRARAKHHSDAL</sequence>